<sequence length="44" mass="5118">MPHHPRKMSEIMKEMAERLLLNPDADHSTEAMHVALFFANVAWN</sequence>
<protein>
    <submittedName>
        <fullName evidence="1">Uncharacterized protein</fullName>
    </submittedName>
</protein>
<dbReference type="RefSeq" id="WP_261342007.1">
    <property type="nucleotide sequence ID" value="NZ_CP036273.1"/>
</dbReference>
<evidence type="ECO:0000313" key="1">
    <source>
        <dbReference type="EMBL" id="QDU18979.1"/>
    </source>
</evidence>
<organism evidence="1 2">
    <name type="scientific">Urbifossiella limnaea</name>
    <dbReference type="NCBI Taxonomy" id="2528023"/>
    <lineage>
        <taxon>Bacteria</taxon>
        <taxon>Pseudomonadati</taxon>
        <taxon>Planctomycetota</taxon>
        <taxon>Planctomycetia</taxon>
        <taxon>Gemmatales</taxon>
        <taxon>Gemmataceae</taxon>
        <taxon>Urbifossiella</taxon>
    </lineage>
</organism>
<keyword evidence="2" id="KW-1185">Reference proteome</keyword>
<evidence type="ECO:0000313" key="2">
    <source>
        <dbReference type="Proteomes" id="UP000319576"/>
    </source>
</evidence>
<reference evidence="1 2" key="1">
    <citation type="submission" date="2019-02" db="EMBL/GenBank/DDBJ databases">
        <title>Deep-cultivation of Planctomycetes and their phenomic and genomic characterization uncovers novel biology.</title>
        <authorList>
            <person name="Wiegand S."/>
            <person name="Jogler M."/>
            <person name="Boedeker C."/>
            <person name="Pinto D."/>
            <person name="Vollmers J."/>
            <person name="Rivas-Marin E."/>
            <person name="Kohn T."/>
            <person name="Peeters S.H."/>
            <person name="Heuer A."/>
            <person name="Rast P."/>
            <person name="Oberbeckmann S."/>
            <person name="Bunk B."/>
            <person name="Jeske O."/>
            <person name="Meyerdierks A."/>
            <person name="Storesund J.E."/>
            <person name="Kallscheuer N."/>
            <person name="Luecker S."/>
            <person name="Lage O.M."/>
            <person name="Pohl T."/>
            <person name="Merkel B.J."/>
            <person name="Hornburger P."/>
            <person name="Mueller R.-W."/>
            <person name="Bruemmer F."/>
            <person name="Labrenz M."/>
            <person name="Spormann A.M."/>
            <person name="Op den Camp H."/>
            <person name="Overmann J."/>
            <person name="Amann R."/>
            <person name="Jetten M.S.M."/>
            <person name="Mascher T."/>
            <person name="Medema M.H."/>
            <person name="Devos D.P."/>
            <person name="Kaster A.-K."/>
            <person name="Ovreas L."/>
            <person name="Rohde M."/>
            <person name="Galperin M.Y."/>
            <person name="Jogler C."/>
        </authorList>
    </citation>
    <scope>NUCLEOTIDE SEQUENCE [LARGE SCALE GENOMIC DNA]</scope>
    <source>
        <strain evidence="1 2">ETA_A1</strain>
    </source>
</reference>
<name>A0A517XN96_9BACT</name>
<dbReference type="AlphaFoldDB" id="A0A517XN96"/>
<dbReference type="EMBL" id="CP036273">
    <property type="protein sequence ID" value="QDU18979.1"/>
    <property type="molecule type" value="Genomic_DNA"/>
</dbReference>
<dbReference type="Proteomes" id="UP000319576">
    <property type="component" value="Chromosome"/>
</dbReference>
<accession>A0A517XN96</accession>
<gene>
    <name evidence="1" type="ORF">ETAA1_08800</name>
</gene>
<proteinExistence type="predicted"/>
<dbReference type="KEGG" id="uli:ETAA1_08800"/>